<evidence type="ECO:0000313" key="12">
    <source>
        <dbReference type="Proteomes" id="UP000053586"/>
    </source>
</evidence>
<organism evidence="11 12">
    <name type="scientific">Glaciecola punicea ACAM 611</name>
    <dbReference type="NCBI Taxonomy" id="1121923"/>
    <lineage>
        <taxon>Bacteria</taxon>
        <taxon>Pseudomonadati</taxon>
        <taxon>Pseudomonadota</taxon>
        <taxon>Gammaproteobacteria</taxon>
        <taxon>Alteromonadales</taxon>
        <taxon>Alteromonadaceae</taxon>
        <taxon>Glaciecola</taxon>
    </lineage>
</organism>
<dbReference type="AlphaFoldDB" id="H5TEE9"/>
<evidence type="ECO:0000256" key="4">
    <source>
        <dbReference type="ARBA" id="ARBA00022764"/>
    </source>
</evidence>
<proteinExistence type="inferred from homology"/>
<feature type="domain" description="Thioredoxin" evidence="10">
    <location>
        <begin position="12"/>
        <end position="206"/>
    </location>
</feature>
<dbReference type="eggNOG" id="COG1651">
    <property type="taxonomic scope" value="Bacteria"/>
</dbReference>
<dbReference type="SUPFAM" id="SSF52833">
    <property type="entry name" value="Thioredoxin-like"/>
    <property type="match status" value="1"/>
</dbReference>
<evidence type="ECO:0000256" key="7">
    <source>
        <dbReference type="PIRNR" id="PIRNR001488"/>
    </source>
</evidence>
<comment type="caution">
    <text evidence="11">The sequence shown here is derived from an EMBL/GenBank/DDBJ whole genome shotgun (WGS) entry which is preliminary data.</text>
</comment>
<dbReference type="InterPro" id="IPR023205">
    <property type="entry name" value="DsbA/DsbL"/>
</dbReference>
<dbReference type="CDD" id="cd03019">
    <property type="entry name" value="DsbA_DsbA"/>
    <property type="match status" value="1"/>
</dbReference>
<dbReference type="Gene3D" id="3.40.30.10">
    <property type="entry name" value="Glutaredoxin"/>
    <property type="match status" value="1"/>
</dbReference>
<keyword evidence="3 9" id="KW-0732">Signal</keyword>
<dbReference type="PANTHER" id="PTHR35891">
    <property type="entry name" value="THIOL:DISULFIDE INTERCHANGE PROTEIN DSBA"/>
    <property type="match status" value="1"/>
</dbReference>
<evidence type="ECO:0000256" key="3">
    <source>
        <dbReference type="ARBA" id="ARBA00022729"/>
    </source>
</evidence>
<dbReference type="Proteomes" id="UP000053586">
    <property type="component" value="Unassembled WGS sequence"/>
</dbReference>
<protein>
    <recommendedName>
        <fullName evidence="7">Thiol:disulfide interchange protein</fullName>
    </recommendedName>
</protein>
<keyword evidence="12" id="KW-1185">Reference proteome</keyword>
<sequence length="208" mass="23907">MKRILSSLVLGLVLSFQANAQVELWKEGTHFDVIAETASEKPMMKEYFSFWCPACFQYEPLVAQFKEKLPQDVQFTKVHVNFMGLTSRDIQSEATKAMMIARAMKEEQKYVGAIFNYIHVQRASITGLDDLRKIFVVNGADGEEFDKLAASFSVNSLVNRNNKSIDEFREHLTGVPTFIINEKFKPTFRNDMSVDDMINLVMWLSKQK</sequence>
<dbReference type="InterPro" id="IPR013766">
    <property type="entry name" value="Thioredoxin_domain"/>
</dbReference>
<comment type="subcellular location">
    <subcellularLocation>
        <location evidence="1 7">Periplasm</location>
    </subcellularLocation>
</comment>
<evidence type="ECO:0000256" key="9">
    <source>
        <dbReference type="SAM" id="SignalP"/>
    </source>
</evidence>
<dbReference type="RefSeq" id="WP_006007084.1">
    <property type="nucleotide sequence ID" value="NZ_BAET01000031.1"/>
</dbReference>
<dbReference type="GO" id="GO:0042597">
    <property type="term" value="C:periplasmic space"/>
    <property type="evidence" value="ECO:0007669"/>
    <property type="project" value="UniProtKB-SubCell"/>
</dbReference>
<dbReference type="InterPro" id="IPR036249">
    <property type="entry name" value="Thioredoxin-like_sf"/>
</dbReference>
<evidence type="ECO:0000256" key="6">
    <source>
        <dbReference type="ARBA" id="ARBA00023284"/>
    </source>
</evidence>
<keyword evidence="6" id="KW-0676">Redox-active center</keyword>
<dbReference type="PANTHER" id="PTHR35891:SF2">
    <property type="entry name" value="THIOL:DISULFIDE INTERCHANGE PROTEIN DSBA"/>
    <property type="match status" value="1"/>
</dbReference>
<keyword evidence="4 7" id="KW-0574">Periplasm</keyword>
<dbReference type="STRING" id="56804.BAE46_04760"/>
<name>H5TEE9_9ALTE</name>
<reference evidence="11 12" key="1">
    <citation type="journal article" date="2012" name="J. Bacteriol.">
        <title>Genome sequence of proteorhodopsin-containing sea ice bacterium Glaciecola punicea ACAM 611T.</title>
        <authorList>
            <person name="Qin Q.-L."/>
            <person name="Xie B.-B."/>
            <person name="Shu Y.-L."/>
            <person name="Rong J.-C."/>
            <person name="Zhao D.-L."/>
            <person name="Zhang X.-Y."/>
            <person name="Chen X.-L."/>
            <person name="Zhou B.-C."/>
            <person name="Zhanga Y.-Z."/>
        </authorList>
    </citation>
    <scope>NUCLEOTIDE SEQUENCE [LARGE SCALE GENOMIC DNA]</scope>
    <source>
        <strain evidence="11 12">ACAM 611</strain>
    </source>
</reference>
<dbReference type="InterPro" id="IPR001853">
    <property type="entry name" value="DSBA-like_thioredoxin_dom"/>
</dbReference>
<accession>H5TEE9</accession>
<dbReference type="PIRSF" id="PIRSF001488">
    <property type="entry name" value="Tdi_protein"/>
    <property type="match status" value="1"/>
</dbReference>
<feature type="disulfide bond" description="Redox-active" evidence="8">
    <location>
        <begin position="52"/>
        <end position="55"/>
    </location>
</feature>
<dbReference type="PROSITE" id="PS51352">
    <property type="entry name" value="THIOREDOXIN_2"/>
    <property type="match status" value="1"/>
</dbReference>
<dbReference type="Pfam" id="PF01323">
    <property type="entry name" value="DSBA"/>
    <property type="match status" value="1"/>
</dbReference>
<evidence type="ECO:0000256" key="1">
    <source>
        <dbReference type="ARBA" id="ARBA00004418"/>
    </source>
</evidence>
<dbReference type="EMBL" id="BAET01000031">
    <property type="protein sequence ID" value="GAB56676.1"/>
    <property type="molecule type" value="Genomic_DNA"/>
</dbReference>
<evidence type="ECO:0000256" key="8">
    <source>
        <dbReference type="PIRSR" id="PIRSR001488-1"/>
    </source>
</evidence>
<keyword evidence="5 7" id="KW-1015">Disulfide bond</keyword>
<dbReference type="GO" id="GO:0016491">
    <property type="term" value="F:oxidoreductase activity"/>
    <property type="evidence" value="ECO:0007669"/>
    <property type="project" value="InterPro"/>
</dbReference>
<evidence type="ECO:0000256" key="5">
    <source>
        <dbReference type="ARBA" id="ARBA00023157"/>
    </source>
</evidence>
<dbReference type="InterPro" id="IPR050824">
    <property type="entry name" value="Thiol_disulfide_DsbA"/>
</dbReference>
<dbReference type="OrthoDB" id="9784896at2"/>
<feature type="signal peptide" evidence="9">
    <location>
        <begin position="1"/>
        <end position="20"/>
    </location>
</feature>
<reference evidence="11 12" key="2">
    <citation type="journal article" date="2017" name="Antonie Van Leeuwenhoek">
        <title>Rhizobium rhizosphaerae sp. nov., a novel species isolated from rice rhizosphere.</title>
        <authorList>
            <person name="Zhao J.J."/>
            <person name="Zhang J."/>
            <person name="Zhang R.J."/>
            <person name="Zhang C.W."/>
            <person name="Yin H.Q."/>
            <person name="Zhang X.X."/>
        </authorList>
    </citation>
    <scope>NUCLEOTIDE SEQUENCE [LARGE SCALE GENOMIC DNA]</scope>
    <source>
        <strain evidence="11 12">ACAM 611</strain>
    </source>
</reference>
<gene>
    <name evidence="11" type="primary">dsbA</name>
    <name evidence="11" type="ORF">GPUN_2561</name>
</gene>
<comment type="similarity">
    <text evidence="2">Belongs to the thioredoxin family. DsbA subfamily.</text>
</comment>
<feature type="chain" id="PRO_5003599046" description="Thiol:disulfide interchange protein" evidence="9">
    <location>
        <begin position="21"/>
        <end position="208"/>
    </location>
</feature>
<evidence type="ECO:0000259" key="10">
    <source>
        <dbReference type="PROSITE" id="PS51352"/>
    </source>
</evidence>
<evidence type="ECO:0000256" key="2">
    <source>
        <dbReference type="ARBA" id="ARBA00005791"/>
    </source>
</evidence>
<evidence type="ECO:0000313" key="11">
    <source>
        <dbReference type="EMBL" id="GAB56676.1"/>
    </source>
</evidence>